<sequence>MHSQLDILDHDPARMATANRAAAERALHHVQFTATVRQERHEYYLGEAERWEHLPAHSERSTNSKDMHA</sequence>
<dbReference type="Proteomes" id="UP000822271">
    <property type="component" value="Unassembled WGS sequence"/>
</dbReference>
<gene>
    <name evidence="2" type="ORF">D7Y33_19560</name>
</gene>
<name>A0A2J0T1L7_STEMA</name>
<accession>A0A2J0T1L7</accession>
<evidence type="ECO:0000256" key="1">
    <source>
        <dbReference type="SAM" id="MobiDB-lite"/>
    </source>
</evidence>
<protein>
    <submittedName>
        <fullName evidence="2">Uncharacterized protein</fullName>
    </submittedName>
</protein>
<dbReference type="RefSeq" id="WP_049430994.1">
    <property type="nucleotide sequence ID" value="NZ_CP154630.1"/>
</dbReference>
<proteinExistence type="predicted"/>
<evidence type="ECO:0000313" key="3">
    <source>
        <dbReference type="Proteomes" id="UP000822271"/>
    </source>
</evidence>
<reference evidence="2" key="2">
    <citation type="journal article" date="2020" name="Front. Microbiol.">
        <title>Genetic Variants of the DSF Quorum Sensing System in Stenotrophomonas maltophilia Influence Virulence and Resistance Phenotypes Among Genotypically Diverse Clinical Isolates.</title>
        <authorList>
            <person name="Yero D."/>
            <person name="Huedo P."/>
            <person name="Conchillo-Sole O."/>
            <person name="Martinez-Servat S."/>
            <person name="Mamat U."/>
            <person name="Coves X."/>
            <person name="Llanas F."/>
            <person name="Roca I."/>
            <person name="Vila J."/>
            <person name="Schaible U.E."/>
            <person name="Daura X."/>
            <person name="Gibert I."/>
        </authorList>
    </citation>
    <scope>NUCLEOTIDE SEQUENCE</scope>
    <source>
        <strain evidence="2">OG156</strain>
    </source>
</reference>
<dbReference type="OrthoDB" id="6054092at2"/>
<dbReference type="AlphaFoldDB" id="A0A2J0T1L7"/>
<feature type="region of interest" description="Disordered" evidence="1">
    <location>
        <begin position="50"/>
        <end position="69"/>
    </location>
</feature>
<dbReference type="EMBL" id="RAUE01000033">
    <property type="protein sequence ID" value="MBA0313180.1"/>
    <property type="molecule type" value="Genomic_DNA"/>
</dbReference>
<organism evidence="2 3">
    <name type="scientific">Stenotrophomonas maltophilia</name>
    <name type="common">Pseudomonas maltophilia</name>
    <name type="synonym">Xanthomonas maltophilia</name>
    <dbReference type="NCBI Taxonomy" id="40324"/>
    <lineage>
        <taxon>Bacteria</taxon>
        <taxon>Pseudomonadati</taxon>
        <taxon>Pseudomonadota</taxon>
        <taxon>Gammaproteobacteria</taxon>
        <taxon>Lysobacterales</taxon>
        <taxon>Lysobacteraceae</taxon>
        <taxon>Stenotrophomonas</taxon>
        <taxon>Stenotrophomonas maltophilia group</taxon>
    </lineage>
</organism>
<comment type="caution">
    <text evidence="2">The sequence shown here is derived from an EMBL/GenBank/DDBJ whole genome shotgun (WGS) entry which is preliminary data.</text>
</comment>
<evidence type="ECO:0000313" key="2">
    <source>
        <dbReference type="EMBL" id="MBA0313180.1"/>
    </source>
</evidence>
<reference evidence="2" key="1">
    <citation type="submission" date="2018-09" db="EMBL/GenBank/DDBJ databases">
        <authorList>
            <person name="Groschel M."/>
            <person name="Kohl T."/>
            <person name="Conchillo-Sole O."/>
            <person name="Mamat U."/>
            <person name="Yero D."/>
            <person name="Niemann S."/>
            <person name="Daura X."/>
            <person name="Gibert I."/>
        </authorList>
    </citation>
    <scope>NUCLEOTIDE SEQUENCE</scope>
    <source>
        <strain evidence="2">OG156</strain>
    </source>
</reference>